<dbReference type="EMBL" id="FQNF01000086">
    <property type="protein sequence ID" value="SGZ41209.1"/>
    <property type="molecule type" value="Genomic_DNA"/>
</dbReference>
<feature type="transmembrane region" description="Helical" evidence="1">
    <location>
        <begin position="176"/>
        <end position="197"/>
    </location>
</feature>
<keyword evidence="1" id="KW-0812">Transmembrane</keyword>
<reference evidence="3" key="1">
    <citation type="submission" date="2016-11" db="EMBL/GenBank/DDBJ databases">
        <authorList>
            <person name="Guldener U."/>
        </authorList>
    </citation>
    <scope>NUCLEOTIDE SEQUENCE [LARGE SCALE GENOMIC DNA]</scope>
</reference>
<dbReference type="Proteomes" id="UP000183365">
    <property type="component" value="Unassembled WGS sequence"/>
</dbReference>
<dbReference type="OrthoDB" id="10344979at2759"/>
<keyword evidence="1" id="KW-1133">Transmembrane helix</keyword>
<dbReference type="VEuPathDB" id="FungiDB:HGUI_03409"/>
<sequence length="204" mass="23760">MNYQKQRHDRGKKIRLSSLDRIGEPYRPPRNNQHNHKEVFYEKEHDNEDNDSLGSIKLYDLSNINDSLSNAHSRNMDRISIRSDVGAPIPLNYRKQRQDLSNVRYTKQEEGVKKAIQLVDERITNTAKKMNNIINKQKGNDNKRQLKVIITATDDQDIVRVCKSLIREYSTYDSTAYTKSVLIFVFIIILVTILVYLSPFSSSQ</sequence>
<organism evidence="2 3">
    <name type="scientific">Hanseniaspora guilliermondii</name>
    <dbReference type="NCBI Taxonomy" id="56406"/>
    <lineage>
        <taxon>Eukaryota</taxon>
        <taxon>Fungi</taxon>
        <taxon>Dikarya</taxon>
        <taxon>Ascomycota</taxon>
        <taxon>Saccharomycotina</taxon>
        <taxon>Saccharomycetes</taxon>
        <taxon>Saccharomycodales</taxon>
        <taxon>Saccharomycodaceae</taxon>
        <taxon>Hanseniaspora</taxon>
    </lineage>
</organism>
<evidence type="ECO:0000313" key="2">
    <source>
        <dbReference type="EMBL" id="SGZ41209.1"/>
    </source>
</evidence>
<keyword evidence="1" id="KW-0472">Membrane</keyword>
<name>A0A1L0CRN3_9ASCO</name>
<protein>
    <submittedName>
        <fullName evidence="2">Uncharacterized protein</fullName>
    </submittedName>
</protein>
<accession>A0A1L0CRN3</accession>
<evidence type="ECO:0000256" key="1">
    <source>
        <dbReference type="SAM" id="Phobius"/>
    </source>
</evidence>
<keyword evidence="3" id="KW-1185">Reference proteome</keyword>
<dbReference type="AlphaFoldDB" id="A0A1L0CRN3"/>
<gene>
    <name evidence="2" type="ORF">HGUI_03409</name>
</gene>
<evidence type="ECO:0000313" key="3">
    <source>
        <dbReference type="Proteomes" id="UP000183365"/>
    </source>
</evidence>
<proteinExistence type="predicted"/>